<dbReference type="AlphaFoldDB" id="A0A7S1IA07"/>
<organism evidence="1">
    <name type="scientific">Eutreptiella gymnastica</name>
    <dbReference type="NCBI Taxonomy" id="73025"/>
    <lineage>
        <taxon>Eukaryota</taxon>
        <taxon>Discoba</taxon>
        <taxon>Euglenozoa</taxon>
        <taxon>Euglenida</taxon>
        <taxon>Spirocuta</taxon>
        <taxon>Euglenophyceae</taxon>
        <taxon>Eutreptiales</taxon>
        <taxon>Eutreptiaceae</taxon>
        <taxon>Eutreptiella</taxon>
    </lineage>
</organism>
<accession>A0A7S1IA07</accession>
<evidence type="ECO:0000313" key="1">
    <source>
        <dbReference type="EMBL" id="CAD9005866.1"/>
    </source>
</evidence>
<protein>
    <submittedName>
        <fullName evidence="1">Uncharacterized protein</fullName>
    </submittedName>
</protein>
<sequence length="165" mass="17877">MLTAGAVHGSRFPCTSSMSRNATATLSSGCSCSLHSAPFTHALFVPFLNGCHTICLLVFRGCLTIQQLIEVKHFRAAALPMHNMTLIKKRLFVLINRMASKTVLWQCGAAGAVYQGEVQCKSWSGSGLTIAGTWCKGAWGIDKVVHCAHNKEATQTSKQTHKRSL</sequence>
<name>A0A7S1IA07_9EUGL</name>
<dbReference type="EMBL" id="HBGA01046360">
    <property type="protein sequence ID" value="CAD9005866.1"/>
    <property type="molecule type" value="Transcribed_RNA"/>
</dbReference>
<proteinExistence type="predicted"/>
<gene>
    <name evidence="1" type="ORF">EGYM00392_LOCUS16955</name>
</gene>
<reference evidence="1" key="1">
    <citation type="submission" date="2021-01" db="EMBL/GenBank/DDBJ databases">
        <authorList>
            <person name="Corre E."/>
            <person name="Pelletier E."/>
            <person name="Niang G."/>
            <person name="Scheremetjew M."/>
            <person name="Finn R."/>
            <person name="Kale V."/>
            <person name="Holt S."/>
            <person name="Cochrane G."/>
            <person name="Meng A."/>
            <person name="Brown T."/>
            <person name="Cohen L."/>
        </authorList>
    </citation>
    <scope>NUCLEOTIDE SEQUENCE</scope>
    <source>
        <strain evidence="1">NIES-381</strain>
    </source>
</reference>